<dbReference type="NCBIfam" id="TIGR01357">
    <property type="entry name" value="aroB"/>
    <property type="match status" value="1"/>
</dbReference>
<dbReference type="InterPro" id="IPR016037">
    <property type="entry name" value="DHQ_synth_AroB"/>
</dbReference>
<dbReference type="Pfam" id="PF01761">
    <property type="entry name" value="DHQ_synthase"/>
    <property type="match status" value="1"/>
</dbReference>
<evidence type="ECO:0000256" key="1">
    <source>
        <dbReference type="ARBA" id="ARBA00001911"/>
    </source>
</evidence>
<dbReference type="PANTHER" id="PTHR43622">
    <property type="entry name" value="3-DEHYDROQUINATE SYNTHASE"/>
    <property type="match status" value="1"/>
</dbReference>
<dbReference type="Pfam" id="PF24621">
    <property type="entry name" value="DHQS_C"/>
    <property type="match status" value="1"/>
</dbReference>
<dbReference type="Proteomes" id="UP000008074">
    <property type="component" value="Chromosome"/>
</dbReference>
<evidence type="ECO:0000256" key="8">
    <source>
        <dbReference type="ARBA" id="ARBA00023239"/>
    </source>
</evidence>
<dbReference type="Gene3D" id="3.40.50.1970">
    <property type="match status" value="1"/>
</dbReference>
<dbReference type="InterPro" id="IPR050071">
    <property type="entry name" value="Dehydroquinate_synthase"/>
</dbReference>
<evidence type="ECO:0000259" key="11">
    <source>
        <dbReference type="Pfam" id="PF01761"/>
    </source>
</evidence>
<protein>
    <recommendedName>
        <fullName evidence="10">3-dehydroquinate synthase</fullName>
        <ecNumber evidence="10">4.2.3.4</ecNumber>
    </recommendedName>
</protein>
<proteinExistence type="predicted"/>
<accession>C7LJX8</accession>
<comment type="function">
    <text evidence="3">Catalyzes the conversion of 3-deoxy-D-arabino-heptulosonate 7-phosphate (DAHP) to dehydroquinate (DHQ).</text>
</comment>
<dbReference type="KEGG" id="sms:SMDSEM_007"/>
<keyword evidence="4" id="KW-0479">Metal-binding</keyword>
<comment type="cofactor">
    <cofactor evidence="1">
        <name>NAD(+)</name>
        <dbReference type="ChEBI" id="CHEBI:57540"/>
    </cofactor>
</comment>
<evidence type="ECO:0000256" key="7">
    <source>
        <dbReference type="ARBA" id="ARBA00023027"/>
    </source>
</evidence>
<dbReference type="CDD" id="cd08195">
    <property type="entry name" value="DHQS"/>
    <property type="match status" value="1"/>
</dbReference>
<dbReference type="PANTHER" id="PTHR43622:SF1">
    <property type="entry name" value="3-DEHYDROQUINATE SYNTHASE"/>
    <property type="match status" value="1"/>
</dbReference>
<keyword evidence="6" id="KW-0862">Zinc</keyword>
<evidence type="ECO:0000313" key="13">
    <source>
        <dbReference type="EMBL" id="ACU52740.1"/>
    </source>
</evidence>
<evidence type="ECO:0000256" key="9">
    <source>
        <dbReference type="ARBA" id="ARBA00023285"/>
    </source>
</evidence>
<keyword evidence="9" id="KW-0170">Cobalt</keyword>
<keyword evidence="5" id="KW-0547">Nucleotide-binding</keyword>
<comment type="cofactor">
    <cofactor evidence="2">
        <name>Co(2+)</name>
        <dbReference type="ChEBI" id="CHEBI:48828"/>
    </cofactor>
</comment>
<dbReference type="GO" id="GO:0009073">
    <property type="term" value="P:aromatic amino acid family biosynthetic process"/>
    <property type="evidence" value="ECO:0007669"/>
    <property type="project" value="InterPro"/>
</dbReference>
<feature type="domain" description="3-dehydroquinate synthase C-terminal" evidence="12">
    <location>
        <begin position="175"/>
        <end position="319"/>
    </location>
</feature>
<evidence type="ECO:0000256" key="6">
    <source>
        <dbReference type="ARBA" id="ARBA00022833"/>
    </source>
</evidence>
<dbReference type="GO" id="GO:0046872">
    <property type="term" value="F:metal ion binding"/>
    <property type="evidence" value="ECO:0007669"/>
    <property type="project" value="UniProtKB-KW"/>
</dbReference>
<evidence type="ECO:0000256" key="2">
    <source>
        <dbReference type="ARBA" id="ARBA00001941"/>
    </source>
</evidence>
<evidence type="ECO:0000256" key="10">
    <source>
        <dbReference type="NCBIfam" id="TIGR01357"/>
    </source>
</evidence>
<feature type="domain" description="3-dehydroquinate synthase N-terminal" evidence="11">
    <location>
        <begin position="61"/>
        <end position="173"/>
    </location>
</feature>
<name>C7LJX8_KARMS</name>
<dbReference type="InterPro" id="IPR030963">
    <property type="entry name" value="DHQ_synth_fam"/>
</dbReference>
<keyword evidence="8" id="KW-0456">Lyase</keyword>
<dbReference type="GO" id="GO:0000166">
    <property type="term" value="F:nucleotide binding"/>
    <property type="evidence" value="ECO:0007669"/>
    <property type="project" value="UniProtKB-KW"/>
</dbReference>
<dbReference type="AlphaFoldDB" id="C7LJX8"/>
<evidence type="ECO:0000259" key="12">
    <source>
        <dbReference type="Pfam" id="PF24621"/>
    </source>
</evidence>
<evidence type="ECO:0000256" key="5">
    <source>
        <dbReference type="ARBA" id="ARBA00022741"/>
    </source>
</evidence>
<dbReference type="InterPro" id="IPR030960">
    <property type="entry name" value="DHQS/DOIS_N"/>
</dbReference>
<organism evidence="13 14">
    <name type="scientific">Karelsulcia muelleri (strain SMDSEM)</name>
    <name type="common">Sulcia muelleri</name>
    <dbReference type="NCBI Taxonomy" id="595499"/>
    <lineage>
        <taxon>Bacteria</taxon>
        <taxon>Pseudomonadati</taxon>
        <taxon>Bacteroidota</taxon>
        <taxon>Flavobacteriia</taxon>
        <taxon>Flavobacteriales</taxon>
        <taxon>Candidatus Karelsulcia</taxon>
    </lineage>
</organism>
<reference evidence="13 14" key="1">
    <citation type="journal article" date="2009" name="Proc. Natl. Acad. Sci. U.S.A.">
        <title>Convergent evolution of metabolic roles in bacterial co-symbionts of insects.</title>
        <authorList>
            <person name="McCutcheon J.P."/>
            <person name="McDonald B.R."/>
            <person name="Moran N.A."/>
        </authorList>
    </citation>
    <scope>NUCLEOTIDE SEQUENCE [LARGE SCALE GENOMIC DNA]</scope>
    <source>
        <strain evidence="13 14">SMDSEM</strain>
    </source>
</reference>
<evidence type="ECO:0000256" key="4">
    <source>
        <dbReference type="ARBA" id="ARBA00022723"/>
    </source>
</evidence>
<dbReference type="EC" id="4.2.3.4" evidence="10"/>
<dbReference type="Gene3D" id="1.20.1090.10">
    <property type="entry name" value="Dehydroquinate synthase-like - alpha domain"/>
    <property type="match status" value="1"/>
</dbReference>
<evidence type="ECO:0000256" key="3">
    <source>
        <dbReference type="ARBA" id="ARBA00003485"/>
    </source>
</evidence>
<dbReference type="GO" id="GO:0005737">
    <property type="term" value="C:cytoplasm"/>
    <property type="evidence" value="ECO:0007669"/>
    <property type="project" value="InterPro"/>
</dbReference>
<dbReference type="STRING" id="595499.SMDSEM_007"/>
<dbReference type="SUPFAM" id="SSF56796">
    <property type="entry name" value="Dehydroquinate synthase-like"/>
    <property type="match status" value="1"/>
</dbReference>
<sequence>MKILNTPYYGIYFGEDSYIKKKNFFLKNFSKKILLVDNISKKNCLNYFLSKIDFLKKYYIINIPSGEEKKNIETCKVIWKKLLDINADRKSLFFNLGGGVITDLGGFACSVFKRGLNFINIPTTLLGMIDASIGGKTAINFLSLKNEIGLFNFPKGVIIDNNFLKTLSENDLKSGFAEIMKYGLISDINLWKKIKNLILKKKKLIYSYNLIINAIKIKNSIIEKDPLEKGLRKILNFGHTIGHAIESYFIYNLNKKISHGHSIAIGMICESWISYKMKMITKKEFEEINMIISLLYDNIKIYNSHISKIIDFMKHDKKNENNKIKFSLLKKIGYSIFNKEVDLFLIKKSFQKTNMINLI</sequence>
<dbReference type="EMBL" id="CP001605">
    <property type="protein sequence ID" value="ACU52740.1"/>
    <property type="molecule type" value="Genomic_DNA"/>
</dbReference>
<gene>
    <name evidence="13" type="primary">aroB</name>
    <name evidence="13" type="ordered locus">SMDSEM_007</name>
</gene>
<dbReference type="GO" id="GO:0009423">
    <property type="term" value="P:chorismate biosynthetic process"/>
    <property type="evidence" value="ECO:0007669"/>
    <property type="project" value="UniProtKB-UniRule"/>
</dbReference>
<dbReference type="InterPro" id="IPR056179">
    <property type="entry name" value="DHQS_C"/>
</dbReference>
<dbReference type="HOGENOM" id="CLU_001201_0_1_10"/>
<keyword evidence="7" id="KW-0520">NAD</keyword>
<dbReference type="PIRSF" id="PIRSF001455">
    <property type="entry name" value="DHQ_synth"/>
    <property type="match status" value="1"/>
</dbReference>
<dbReference type="GO" id="GO:0003856">
    <property type="term" value="F:3-dehydroquinate synthase activity"/>
    <property type="evidence" value="ECO:0007669"/>
    <property type="project" value="UniProtKB-UniRule"/>
</dbReference>
<evidence type="ECO:0000313" key="14">
    <source>
        <dbReference type="Proteomes" id="UP000008074"/>
    </source>
</evidence>